<dbReference type="Proteomes" id="UP000230790">
    <property type="component" value="Unassembled WGS sequence"/>
</dbReference>
<evidence type="ECO:0000259" key="2">
    <source>
        <dbReference type="Pfam" id="PF13478"/>
    </source>
</evidence>
<evidence type="ECO:0000259" key="1">
    <source>
        <dbReference type="Pfam" id="PF02625"/>
    </source>
</evidence>
<dbReference type="Gene3D" id="3.40.50.720">
    <property type="entry name" value="NAD(P)-binding Rossmann-like Domain"/>
    <property type="match status" value="1"/>
</dbReference>
<sequence length="367" mass="38891">MREIIEAIGQWSEQGEPIAVATVIETWGSAPREVGAKMALTPSHRIAGSVSGGCVEGAVFEAGVATLESGRPQLLRFGVADETAFETVGLACGGSIEVFVEPLAPALRAFWQRIYERDIPAATATIVQGPEAWLGYKLMLDAEGEIVQIAGAAETSEVYTALLHAAQEALREGTSRRVTSPAAGSTPITAFVEALLPKPTLIIVGGVHIAIALTTLAKAMGYRVIIVDPRGAFGNDQRFPHADRIINEHPRRAFESLVITRSTAIVTLTHDAKFDDPALCAALASPAFYVGALGGRKTHAARRKRLADSGLDEAQLSRLHSPIGIDIGARTPEEIALATMAQIVAARNAGGAHATRAAAWRCSLRRR</sequence>
<dbReference type="InterPro" id="IPR003777">
    <property type="entry name" value="XdhC_CoxI"/>
</dbReference>
<evidence type="ECO:0000313" key="4">
    <source>
        <dbReference type="Proteomes" id="UP000230790"/>
    </source>
</evidence>
<comment type="caution">
    <text evidence="3">The sequence shown here is derived from an EMBL/GenBank/DDBJ whole genome shotgun (WGS) entry which is preliminary data.</text>
</comment>
<dbReference type="PANTHER" id="PTHR30388:SF4">
    <property type="entry name" value="MOLYBDENUM COFACTOR INSERTION CHAPERONE PAOD"/>
    <property type="match status" value="1"/>
</dbReference>
<dbReference type="AlphaFoldDB" id="A0A2M8QDY8"/>
<dbReference type="InterPro" id="IPR052698">
    <property type="entry name" value="MoCofactor_Util/Proc"/>
</dbReference>
<proteinExistence type="predicted"/>
<protein>
    <submittedName>
        <fullName evidence="3">XshC-Cox1-family protein</fullName>
    </submittedName>
</protein>
<dbReference type="Pfam" id="PF13478">
    <property type="entry name" value="XdhC_C"/>
    <property type="match status" value="1"/>
</dbReference>
<feature type="domain" description="XdhC- CoxI" evidence="1">
    <location>
        <begin position="11"/>
        <end position="78"/>
    </location>
</feature>
<evidence type="ECO:0000313" key="3">
    <source>
        <dbReference type="EMBL" id="PJF48023.1"/>
    </source>
</evidence>
<feature type="domain" description="XdhC Rossmann" evidence="2">
    <location>
        <begin position="201"/>
        <end position="343"/>
    </location>
</feature>
<dbReference type="PANTHER" id="PTHR30388">
    <property type="entry name" value="ALDEHYDE OXIDOREDUCTASE MOLYBDENUM COFACTOR ASSEMBLY PROTEIN"/>
    <property type="match status" value="1"/>
</dbReference>
<dbReference type="InterPro" id="IPR027051">
    <property type="entry name" value="XdhC_Rossmann_dom"/>
</dbReference>
<name>A0A2M8QDY8_9CHLR</name>
<organism evidence="3 4">
    <name type="scientific">Candidatus Thermofonsia Clade 3 bacterium</name>
    <dbReference type="NCBI Taxonomy" id="2364212"/>
    <lineage>
        <taxon>Bacteria</taxon>
        <taxon>Bacillati</taxon>
        <taxon>Chloroflexota</taxon>
        <taxon>Candidatus Thermofontia</taxon>
        <taxon>Candidatus Thermofonsia Clade 3</taxon>
    </lineage>
</organism>
<reference evidence="3 4" key="1">
    <citation type="submission" date="2017-11" db="EMBL/GenBank/DDBJ databases">
        <title>Evolution of Phototrophy in the Chloroflexi Phylum Driven by Horizontal Gene Transfer.</title>
        <authorList>
            <person name="Ward L.M."/>
            <person name="Hemp J."/>
            <person name="Shih P.M."/>
            <person name="Mcglynn S.E."/>
            <person name="Fischer W."/>
        </authorList>
    </citation>
    <scope>NUCLEOTIDE SEQUENCE [LARGE SCALE GENOMIC DNA]</scope>
    <source>
        <strain evidence="3">JP3_7</strain>
    </source>
</reference>
<accession>A0A2M8QDY8</accession>
<dbReference type="Pfam" id="PF02625">
    <property type="entry name" value="XdhC_CoxI"/>
    <property type="match status" value="1"/>
</dbReference>
<gene>
    <name evidence="3" type="ORF">CUN48_05465</name>
</gene>
<dbReference type="EMBL" id="PGTN01000026">
    <property type="protein sequence ID" value="PJF48023.1"/>
    <property type="molecule type" value="Genomic_DNA"/>
</dbReference>